<proteinExistence type="predicted"/>
<sequence length="1056" mass="118535">MASAYPTVNAVKVGSYFVGQYYEVLQQHPDLLHQFYADSSNMIRIDADSTESANTMLQIHALVMSLNFTAIEIKTINSIDSWDGGVLVMVSGSVKTKDFVNSRKFVQTFFLAPQEKGYYVFNDIFLFVDDGAVYQQNLAPLPSENIYMQHPAPISSDETFNAQLDSSNPLPEPPVSDYVLEEEAREYVNSVRIDDDPVYNLPEQQQQEDFEAEIVVEETPVKETAASFQAAVNAVQDFPTAAPEEPLEEPPKKTYASILRVSKGQFSSSVSTQPPVNKSAPVTSDWNHMQTPIAQQPESVLSSSQESGIEVTEDSLGLDEGEPKSVYVRNLPSDITAEEIEEEFKHFGRIKPDGVFVRNRKIFRMFKMQSRRLQYSWLEGQSTLRSEDQAAALLLEVEEEGEEGGVTKQMPQGGVLVPAVWVGEAIKMVVTTAEQEAVVSISVPCNRTGYQGMEVWKGRITLPIRLEWFLPYNLRGRERIQPFGCEERMSWCKEINCRYNCLYWRRTAILLPPEPDTFSLPSPLPDWPQGQGFASGRINLGKIEVIKISRFELIWSSNLLQDKNTGVSFYKPVGVPNGFYSLGHYCQRNNKPLWGFVLVVREVGCFEPEVDNSPTLLKPLDYTLVWSSDDGSEEKYGGCGFFWLPQPPEGYKPLGFLVTNNPDKPDLDEVRCVRADLTDECEPYRPLLETFSKFLNLPVQVSSTRPSHRGVLGRGVSVGTFFCGYWTSEEELNIACLKNLDKLHALPNIEQIHALIKHYGPTVFFHPSEVYLPSSVPWFLKNGALLYKAGDSAGEPIDAEGTNLPSGSTNDGSFWIDLPSDDRKNTVKQGNLESAKLYVHVKPALGGTFTDLAMWVFCPFNGPGTFKVGPLNFSLGKIGQHVGDWEHFTIRICNFTGELWSIYFSQHSGGEWVDAYDLEYIEGNKAIVYSSKNGHASYPHPGCYIQGSIKLGIGIRNDAARSNLFVDSSTRYEIIAAEYLEGSDFIEPYWLQFMRKWGPTIVYGSRIELDKIISHLPGGFRYSVESIFDEIPVELYGEEGPTGPKEKNNWVGDERG</sequence>
<dbReference type="AlphaFoldDB" id="A0A835JGF3"/>
<dbReference type="SUPFAM" id="SSF54928">
    <property type="entry name" value="RNA-binding domain, RBD"/>
    <property type="match status" value="1"/>
</dbReference>
<dbReference type="Pfam" id="PF06101">
    <property type="entry name" value="Vps62"/>
    <property type="match status" value="1"/>
</dbReference>
<name>A0A835JGF3_9ROSI</name>
<dbReference type="PANTHER" id="PTHR48203:SF1">
    <property type="entry name" value="VACUOLAR PROTEIN SORTING-ASSOCIATED PROTEIN 62"/>
    <property type="match status" value="1"/>
</dbReference>
<keyword evidence="4" id="KW-1185">Reference proteome</keyword>
<evidence type="ECO:0000259" key="2">
    <source>
        <dbReference type="PROSITE" id="PS50177"/>
    </source>
</evidence>
<evidence type="ECO:0000313" key="3">
    <source>
        <dbReference type="EMBL" id="KAF9669778.1"/>
    </source>
</evidence>
<dbReference type="InterPro" id="IPR035979">
    <property type="entry name" value="RBD_domain_sf"/>
</dbReference>
<protein>
    <recommendedName>
        <fullName evidence="2">NTF2 domain-containing protein</fullName>
    </recommendedName>
</protein>
<reference evidence="3 4" key="1">
    <citation type="submission" date="2020-10" db="EMBL/GenBank/DDBJ databases">
        <title>Plant Genome Project.</title>
        <authorList>
            <person name="Zhang R.-G."/>
        </authorList>
    </citation>
    <scope>NUCLEOTIDE SEQUENCE [LARGE SCALE GENOMIC DNA]</scope>
    <source>
        <strain evidence="3">FAFU-HL-1</strain>
        <tissue evidence="3">Leaf</tissue>
    </source>
</reference>
<dbReference type="EMBL" id="JADGMS010000014">
    <property type="protein sequence ID" value="KAF9669778.1"/>
    <property type="molecule type" value="Genomic_DNA"/>
</dbReference>
<dbReference type="Pfam" id="PF02136">
    <property type="entry name" value="NTF2"/>
    <property type="match status" value="1"/>
</dbReference>
<dbReference type="Gene3D" id="3.10.450.50">
    <property type="match status" value="1"/>
</dbReference>
<dbReference type="CDD" id="cd00780">
    <property type="entry name" value="NTF2"/>
    <property type="match status" value="1"/>
</dbReference>
<gene>
    <name evidence="3" type="ORF">SADUNF_Sadunf14G0142900</name>
</gene>
<dbReference type="InterPro" id="IPR032710">
    <property type="entry name" value="NTF2-like_dom_sf"/>
</dbReference>
<dbReference type="Proteomes" id="UP000657918">
    <property type="component" value="Unassembled WGS sequence"/>
</dbReference>
<comment type="caution">
    <text evidence="3">The sequence shown here is derived from an EMBL/GenBank/DDBJ whole genome shotgun (WGS) entry which is preliminary data.</text>
</comment>
<organism evidence="3 4">
    <name type="scientific">Salix dunnii</name>
    <dbReference type="NCBI Taxonomy" id="1413687"/>
    <lineage>
        <taxon>Eukaryota</taxon>
        <taxon>Viridiplantae</taxon>
        <taxon>Streptophyta</taxon>
        <taxon>Embryophyta</taxon>
        <taxon>Tracheophyta</taxon>
        <taxon>Spermatophyta</taxon>
        <taxon>Magnoliopsida</taxon>
        <taxon>eudicotyledons</taxon>
        <taxon>Gunneridae</taxon>
        <taxon>Pentapetalae</taxon>
        <taxon>rosids</taxon>
        <taxon>fabids</taxon>
        <taxon>Malpighiales</taxon>
        <taxon>Salicaceae</taxon>
        <taxon>Saliceae</taxon>
        <taxon>Salix</taxon>
    </lineage>
</organism>
<dbReference type="OrthoDB" id="188042at2759"/>
<dbReference type="InterPro" id="IPR018222">
    <property type="entry name" value="Nuclear_transport_factor_2_euk"/>
</dbReference>
<evidence type="ECO:0000313" key="4">
    <source>
        <dbReference type="Proteomes" id="UP000657918"/>
    </source>
</evidence>
<feature type="domain" description="NTF2" evidence="2">
    <location>
        <begin position="13"/>
        <end position="127"/>
    </location>
</feature>
<dbReference type="InterPro" id="IPR002075">
    <property type="entry name" value="NTF2_dom"/>
</dbReference>
<keyword evidence="1" id="KW-0694">RNA-binding</keyword>
<dbReference type="Pfam" id="PF00076">
    <property type="entry name" value="RRM_1"/>
    <property type="match status" value="1"/>
</dbReference>
<evidence type="ECO:0000256" key="1">
    <source>
        <dbReference type="ARBA" id="ARBA00022884"/>
    </source>
</evidence>
<dbReference type="InterPro" id="IPR012677">
    <property type="entry name" value="Nucleotide-bd_a/b_plait_sf"/>
</dbReference>
<dbReference type="GO" id="GO:0005737">
    <property type="term" value="C:cytoplasm"/>
    <property type="evidence" value="ECO:0007669"/>
    <property type="project" value="UniProtKB-ARBA"/>
</dbReference>
<dbReference type="PANTHER" id="PTHR48203">
    <property type="entry name" value="BNAC01G40110D PROTEIN"/>
    <property type="match status" value="1"/>
</dbReference>
<dbReference type="InterPro" id="IPR009291">
    <property type="entry name" value="Vps62"/>
</dbReference>
<accession>A0A835JGF3</accession>
<dbReference type="InterPro" id="IPR000504">
    <property type="entry name" value="RRM_dom"/>
</dbReference>
<dbReference type="SUPFAM" id="SSF54427">
    <property type="entry name" value="NTF2-like"/>
    <property type="match status" value="1"/>
</dbReference>
<dbReference type="Gene3D" id="3.30.70.330">
    <property type="match status" value="1"/>
</dbReference>
<dbReference type="GO" id="GO:0003723">
    <property type="term" value="F:RNA binding"/>
    <property type="evidence" value="ECO:0007669"/>
    <property type="project" value="UniProtKB-KW"/>
</dbReference>
<dbReference type="PROSITE" id="PS50177">
    <property type="entry name" value="NTF2_DOMAIN"/>
    <property type="match status" value="1"/>
</dbReference>
<dbReference type="FunFam" id="3.10.450.50:FF:000003">
    <property type="entry name" value="Nuclear transport factor 2 family protein"/>
    <property type="match status" value="1"/>
</dbReference>